<accession>A0A0S4KK05</accession>
<protein>
    <submittedName>
        <fullName evidence="3">Uncharacterized protein</fullName>
    </submittedName>
</protein>
<organism evidence="3 4">
    <name type="scientific">Bodo saltans</name>
    <name type="common">Flagellated protozoan</name>
    <dbReference type="NCBI Taxonomy" id="75058"/>
    <lineage>
        <taxon>Eukaryota</taxon>
        <taxon>Discoba</taxon>
        <taxon>Euglenozoa</taxon>
        <taxon>Kinetoplastea</taxon>
        <taxon>Metakinetoplastina</taxon>
        <taxon>Eubodonida</taxon>
        <taxon>Bodonidae</taxon>
        <taxon>Bodo</taxon>
    </lineage>
</organism>
<evidence type="ECO:0000313" key="4">
    <source>
        <dbReference type="Proteomes" id="UP000051952"/>
    </source>
</evidence>
<feature type="region of interest" description="Disordered" evidence="2">
    <location>
        <begin position="1"/>
        <end position="25"/>
    </location>
</feature>
<dbReference type="VEuPathDB" id="TriTrypDB:BSAL_18415"/>
<sequence length="265" mass="29101">MEVPVDSAPLPREGHHSSSTPSSSVTILEDHHRHLQLEQLQRMHDLQMTEISALETALSTYTADVADVVDDAPAEAATEGAAELPAAVGAASSPSTISLESTMQDLQREVNHAASDVRTAQQRFQKQQQDDLERFQREETALVAKMARLVKVLDEAKQKVETEKEARRQEEIEAERVAEESRRLQFEDSLTRQSVTITLSSDRLNKLQAAMEKLRLSKQPSSVASVPVEAQTPEKAPIAAMAAPPATSEADYHRGSSINEMVQSA</sequence>
<gene>
    <name evidence="3" type="ORF">BSAL_18415</name>
</gene>
<evidence type="ECO:0000256" key="1">
    <source>
        <dbReference type="SAM" id="Coils"/>
    </source>
</evidence>
<keyword evidence="4" id="KW-1185">Reference proteome</keyword>
<reference evidence="4" key="1">
    <citation type="submission" date="2015-09" db="EMBL/GenBank/DDBJ databases">
        <authorList>
            <consortium name="Pathogen Informatics"/>
        </authorList>
    </citation>
    <scope>NUCLEOTIDE SEQUENCE [LARGE SCALE GENOMIC DNA]</scope>
    <source>
        <strain evidence="4">Lake Konstanz</strain>
    </source>
</reference>
<feature type="region of interest" description="Disordered" evidence="2">
    <location>
        <begin position="235"/>
        <end position="265"/>
    </location>
</feature>
<dbReference type="Proteomes" id="UP000051952">
    <property type="component" value="Unassembled WGS sequence"/>
</dbReference>
<dbReference type="AlphaFoldDB" id="A0A0S4KK05"/>
<keyword evidence="1" id="KW-0175">Coiled coil</keyword>
<feature type="compositionally biased region" description="Low complexity" evidence="2">
    <location>
        <begin position="236"/>
        <end position="246"/>
    </location>
</feature>
<name>A0A0S4KK05_BODSA</name>
<evidence type="ECO:0000256" key="2">
    <source>
        <dbReference type="SAM" id="MobiDB-lite"/>
    </source>
</evidence>
<evidence type="ECO:0000313" key="3">
    <source>
        <dbReference type="EMBL" id="CUI14885.1"/>
    </source>
</evidence>
<feature type="coiled-coil region" evidence="1">
    <location>
        <begin position="103"/>
        <end position="180"/>
    </location>
</feature>
<proteinExistence type="predicted"/>
<dbReference type="EMBL" id="CYKH01001690">
    <property type="protein sequence ID" value="CUI14885.1"/>
    <property type="molecule type" value="Genomic_DNA"/>
</dbReference>
<feature type="compositionally biased region" description="Polar residues" evidence="2">
    <location>
        <begin position="256"/>
        <end position="265"/>
    </location>
</feature>